<dbReference type="WBParaSite" id="L893_g13351.t1">
    <property type="protein sequence ID" value="L893_g13351.t1"/>
    <property type="gene ID" value="L893_g13351"/>
</dbReference>
<accession>A0A1I7Y7A8</accession>
<dbReference type="Pfam" id="PF03488">
    <property type="entry name" value="Ins_beta"/>
    <property type="match status" value="1"/>
</dbReference>
<evidence type="ECO:0000256" key="6">
    <source>
        <dbReference type="SAM" id="SignalP"/>
    </source>
</evidence>
<evidence type="ECO:0000256" key="4">
    <source>
        <dbReference type="ARBA" id="ARBA00022729"/>
    </source>
</evidence>
<dbReference type="GO" id="GO:0005576">
    <property type="term" value="C:extracellular region"/>
    <property type="evidence" value="ECO:0007669"/>
    <property type="project" value="UniProtKB-SubCell"/>
</dbReference>
<protein>
    <submittedName>
        <fullName evidence="8">IlGF domain-containing protein</fullName>
    </submittedName>
</protein>
<reference evidence="8" key="1">
    <citation type="submission" date="2016-11" db="UniProtKB">
        <authorList>
            <consortium name="WormBaseParasite"/>
        </authorList>
    </citation>
    <scope>IDENTIFICATION</scope>
</reference>
<evidence type="ECO:0000313" key="7">
    <source>
        <dbReference type="Proteomes" id="UP000095287"/>
    </source>
</evidence>
<dbReference type="InterPro" id="IPR036438">
    <property type="entry name" value="Insulin-like_sf"/>
</dbReference>
<dbReference type="AlphaFoldDB" id="A0A1I7Y7A8"/>
<feature type="signal peptide" evidence="6">
    <location>
        <begin position="1"/>
        <end position="25"/>
    </location>
</feature>
<keyword evidence="7" id="KW-1185">Reference proteome</keyword>
<dbReference type="SUPFAM" id="SSF56994">
    <property type="entry name" value="Insulin-like"/>
    <property type="match status" value="1"/>
</dbReference>
<comment type="similarity">
    <text evidence="2">Belongs to the insulin family.</text>
</comment>
<feature type="chain" id="PRO_5009311909" evidence="6">
    <location>
        <begin position="26"/>
        <end position="145"/>
    </location>
</feature>
<name>A0A1I7Y7A8_9BILA</name>
<sequence length="145" mass="16295">MVRASVSIVLISVVLVFAVVQSVSAQWNDFAFQRAAKDPFDLAEDTEDIFEEPQRQSTRRLNNFNSVIRVRQQKRGGEDEPRRLCGGRLIQEIGRICGNCYGTLGRSRIGKRAVGQMTVTKKCCEDKCTDSWIKANLCCFSAQNS</sequence>
<dbReference type="InterPro" id="IPR003235">
    <property type="entry name" value="Nem_insulin-like_b-type"/>
</dbReference>
<evidence type="ECO:0000256" key="1">
    <source>
        <dbReference type="ARBA" id="ARBA00004613"/>
    </source>
</evidence>
<evidence type="ECO:0000256" key="5">
    <source>
        <dbReference type="ARBA" id="ARBA00023157"/>
    </source>
</evidence>
<comment type="subcellular location">
    <subcellularLocation>
        <location evidence="1">Secreted</location>
    </subcellularLocation>
</comment>
<keyword evidence="4 6" id="KW-0732">Signal</keyword>
<proteinExistence type="inferred from homology"/>
<evidence type="ECO:0000313" key="8">
    <source>
        <dbReference type="WBParaSite" id="L893_g13351.t1"/>
    </source>
</evidence>
<keyword evidence="5" id="KW-1015">Disulfide bond</keyword>
<dbReference type="Proteomes" id="UP000095287">
    <property type="component" value="Unplaced"/>
</dbReference>
<organism evidence="7 8">
    <name type="scientific">Steinernema glaseri</name>
    <dbReference type="NCBI Taxonomy" id="37863"/>
    <lineage>
        <taxon>Eukaryota</taxon>
        <taxon>Metazoa</taxon>
        <taxon>Ecdysozoa</taxon>
        <taxon>Nematoda</taxon>
        <taxon>Chromadorea</taxon>
        <taxon>Rhabditida</taxon>
        <taxon>Tylenchina</taxon>
        <taxon>Panagrolaimomorpha</taxon>
        <taxon>Strongyloidoidea</taxon>
        <taxon>Steinernematidae</taxon>
        <taxon>Steinernema</taxon>
    </lineage>
</organism>
<dbReference type="GO" id="GO:0005179">
    <property type="term" value="F:hormone activity"/>
    <property type="evidence" value="ECO:0007669"/>
    <property type="project" value="InterPro"/>
</dbReference>
<keyword evidence="3" id="KW-0964">Secreted</keyword>
<evidence type="ECO:0000256" key="2">
    <source>
        <dbReference type="ARBA" id="ARBA00009034"/>
    </source>
</evidence>
<evidence type="ECO:0000256" key="3">
    <source>
        <dbReference type="ARBA" id="ARBA00022525"/>
    </source>
</evidence>